<evidence type="ECO:0000259" key="2">
    <source>
        <dbReference type="Pfam" id="PF02093"/>
    </source>
</evidence>
<evidence type="ECO:0000313" key="3">
    <source>
        <dbReference type="Proteomes" id="UP001108280"/>
    </source>
</evidence>
<name>A0A9J7H409_CRIGR</name>
<dbReference type="InterPro" id="IPR003036">
    <property type="entry name" value="Gag_P30"/>
</dbReference>
<dbReference type="SUPFAM" id="SSF47943">
    <property type="entry name" value="Retrovirus capsid protein, N-terminal core domain"/>
    <property type="match status" value="1"/>
</dbReference>
<dbReference type="Proteomes" id="UP001108280">
    <property type="component" value="Chromosome 6"/>
</dbReference>
<protein>
    <submittedName>
        <fullName evidence="4">Uncharacterized protein LOC113836465</fullName>
    </submittedName>
</protein>
<reference evidence="4" key="3">
    <citation type="submission" date="2025-08" db="UniProtKB">
        <authorList>
            <consortium name="RefSeq"/>
        </authorList>
    </citation>
    <scope>IDENTIFICATION</scope>
    <source>
        <strain evidence="4">17A/GY</strain>
        <tissue evidence="4">Liver</tissue>
    </source>
</reference>
<dbReference type="GeneID" id="113836465"/>
<dbReference type="PANTHER" id="PTHR33166">
    <property type="entry name" value="GAG_P30 DOMAIN-CONTAINING PROTEIN"/>
    <property type="match status" value="1"/>
</dbReference>
<feature type="region of interest" description="Disordered" evidence="1">
    <location>
        <begin position="303"/>
        <end position="326"/>
    </location>
</feature>
<proteinExistence type="predicted"/>
<sequence>MTLQVTESVVDLKSEKVPRPRVLGRNRAFLCLSDWEARLRKRPIINLPLVFASAGLGIECFWGDRPICRDSSVRGSFIWRFHRDQDTPQTQFHSQLEVKTRVFQPGPWGYPDQDPQALTGLIESILITHQPTWDDCQQLLQTLLTTEERQRVLLEARKNVQGPDGRPTQLPNEIDEVFPLIRPTDWDINTAAGRERHRLYRQTLLAGLKGAGRRPTNLAKVRAVVQGLEETPAGFLERLMEAYRMYTPFDPQAQDREADIIMSFIGQSAPDIRTKLQRLEGLQGYTLRDLVKEAEKIFNMRETPEEKEERLQKLQEDRENVRDKKRNQELAKILATVVQGSEHRPGQTGNLGDKRRTRVERNQCAYCKEKGHWVKHCPKNPRRKPTPILPLEKGD</sequence>
<dbReference type="InterPro" id="IPR050462">
    <property type="entry name" value="Retroviral_Gag-Pol_poly"/>
</dbReference>
<dbReference type="Gene3D" id="1.10.375.10">
    <property type="entry name" value="Human Immunodeficiency Virus Type 1 Capsid Protein"/>
    <property type="match status" value="1"/>
</dbReference>
<dbReference type="GO" id="GO:0008270">
    <property type="term" value="F:zinc ion binding"/>
    <property type="evidence" value="ECO:0007669"/>
    <property type="project" value="InterPro"/>
</dbReference>
<dbReference type="GO" id="GO:0003676">
    <property type="term" value="F:nucleic acid binding"/>
    <property type="evidence" value="ECO:0007669"/>
    <property type="project" value="InterPro"/>
</dbReference>
<accession>A0A9J7H409</accession>
<dbReference type="SUPFAM" id="SSF57756">
    <property type="entry name" value="Retrovirus zinc finger-like domains"/>
    <property type="match status" value="1"/>
</dbReference>
<gene>
    <name evidence="4" type="primary">LOC113836465</name>
</gene>
<dbReference type="GO" id="GO:0019068">
    <property type="term" value="P:virion assembly"/>
    <property type="evidence" value="ECO:0007669"/>
    <property type="project" value="InterPro"/>
</dbReference>
<organism evidence="3 4">
    <name type="scientific">Cricetulus griseus</name>
    <name type="common">Chinese hamster</name>
    <name type="synonym">Cricetulus barabensis griseus</name>
    <dbReference type="NCBI Taxonomy" id="10029"/>
    <lineage>
        <taxon>Eukaryota</taxon>
        <taxon>Metazoa</taxon>
        <taxon>Chordata</taxon>
        <taxon>Craniata</taxon>
        <taxon>Vertebrata</taxon>
        <taxon>Euteleostomi</taxon>
        <taxon>Mammalia</taxon>
        <taxon>Eutheria</taxon>
        <taxon>Euarchontoglires</taxon>
        <taxon>Glires</taxon>
        <taxon>Rodentia</taxon>
        <taxon>Myomorpha</taxon>
        <taxon>Muroidea</taxon>
        <taxon>Cricetidae</taxon>
        <taxon>Cricetinae</taxon>
        <taxon>Cricetulus</taxon>
    </lineage>
</organism>
<dbReference type="InterPro" id="IPR036875">
    <property type="entry name" value="Znf_CCHC_sf"/>
</dbReference>
<dbReference type="InterPro" id="IPR008919">
    <property type="entry name" value="Retrov_capsid_N"/>
</dbReference>
<evidence type="ECO:0000256" key="1">
    <source>
        <dbReference type="SAM" id="MobiDB-lite"/>
    </source>
</evidence>
<dbReference type="Pfam" id="PF02093">
    <property type="entry name" value="Gag_p30"/>
    <property type="match status" value="1"/>
</dbReference>
<reference evidence="3" key="2">
    <citation type="journal article" date="2020" name="Biotechnol. Bioeng.">
        <title>Chromosome-scale scaffolds for the Chinese hamster reference genome assembly to facilitate the study of the CHO epigenome.</title>
        <authorList>
            <person name="Hilliard W."/>
            <person name="MacDonald M."/>
            <person name="Lee K.H."/>
        </authorList>
    </citation>
    <scope>NUCLEOTIDE SEQUENCE [LARGE SCALE GENOMIC DNA]</scope>
    <source>
        <strain evidence="3">17A/GY</strain>
    </source>
</reference>
<dbReference type="OrthoDB" id="9630878at2759"/>
<feature type="domain" description="Core shell protein Gag P30" evidence="2">
    <location>
        <begin position="113"/>
        <end position="299"/>
    </location>
</feature>
<dbReference type="RefSeq" id="XP_035302986.1">
    <property type="nucleotide sequence ID" value="XM_035447095.1"/>
</dbReference>
<dbReference type="Gene3D" id="4.10.60.10">
    <property type="entry name" value="Zinc finger, CCHC-type"/>
    <property type="match status" value="1"/>
</dbReference>
<reference evidence="3" key="1">
    <citation type="journal article" date="2018" name="Biotechnol. Bioeng.">
        <title>A reference genome of the Chinese hamster based on a hybrid assembly strategy.</title>
        <authorList>
            <person name="Rupp O."/>
            <person name="MacDonald M.L."/>
            <person name="Li S."/>
            <person name="Dhiman H."/>
            <person name="Polson S."/>
            <person name="Griep S."/>
            <person name="Heffner K."/>
            <person name="Hernandez I."/>
            <person name="Brinkrolf K."/>
            <person name="Jadhav V."/>
            <person name="Samoudi M."/>
            <person name="Hao H."/>
            <person name="Kingham B."/>
            <person name="Goesmann A."/>
            <person name="Betenbaugh M.J."/>
            <person name="Lewis N.E."/>
            <person name="Borth N."/>
            <person name="Lee K.H."/>
        </authorList>
    </citation>
    <scope>NUCLEOTIDE SEQUENCE [LARGE SCALE GENOMIC DNA]</scope>
    <source>
        <strain evidence="3">17A/GY</strain>
    </source>
</reference>
<dbReference type="AlphaFoldDB" id="A0A9J7H409"/>
<keyword evidence="3" id="KW-1185">Reference proteome</keyword>
<dbReference type="KEGG" id="cge:113836465"/>
<evidence type="ECO:0000313" key="4">
    <source>
        <dbReference type="RefSeq" id="XP_035302986.1"/>
    </source>
</evidence>